<reference evidence="1 2" key="1">
    <citation type="journal article" date="2016" name="Nat. Commun.">
        <title>Thousands of microbial genomes shed light on interconnected biogeochemical processes in an aquifer system.</title>
        <authorList>
            <person name="Anantharaman K."/>
            <person name="Brown C.T."/>
            <person name="Hug L.A."/>
            <person name="Sharon I."/>
            <person name="Castelle C.J."/>
            <person name="Probst A.J."/>
            <person name="Thomas B.C."/>
            <person name="Singh A."/>
            <person name="Wilkins M.J."/>
            <person name="Karaoz U."/>
            <person name="Brodie E.L."/>
            <person name="Williams K.H."/>
            <person name="Hubbard S.S."/>
            <person name="Banfield J.F."/>
        </authorList>
    </citation>
    <scope>NUCLEOTIDE SEQUENCE [LARGE SCALE GENOMIC DNA]</scope>
</reference>
<evidence type="ECO:0000313" key="2">
    <source>
        <dbReference type="Proteomes" id="UP000179184"/>
    </source>
</evidence>
<evidence type="ECO:0000313" key="1">
    <source>
        <dbReference type="EMBL" id="OGD29495.1"/>
    </source>
</evidence>
<proteinExistence type="predicted"/>
<protein>
    <recommendedName>
        <fullName evidence="3">Response regulatory domain-containing protein</fullName>
    </recommendedName>
</protein>
<comment type="caution">
    <text evidence="1">The sequence shown here is derived from an EMBL/GenBank/DDBJ whole genome shotgun (WGS) entry which is preliminary data.</text>
</comment>
<dbReference type="EMBL" id="MEYN01000050">
    <property type="protein sequence ID" value="OGD29495.1"/>
    <property type="molecule type" value="Genomic_DNA"/>
</dbReference>
<evidence type="ECO:0008006" key="3">
    <source>
        <dbReference type="Google" id="ProtNLM"/>
    </source>
</evidence>
<dbReference type="AlphaFoldDB" id="A0A1F5BFW6"/>
<dbReference type="Gene3D" id="3.40.50.450">
    <property type="match status" value="1"/>
</dbReference>
<dbReference type="Proteomes" id="UP000179184">
    <property type="component" value="Unassembled WGS sequence"/>
</dbReference>
<accession>A0A1F5BFW6</accession>
<organism evidence="1 2">
    <name type="scientific">Candidatus Azambacteria bacterium RIFCSPHIGHO2_02_46_12</name>
    <dbReference type="NCBI Taxonomy" id="1797295"/>
    <lineage>
        <taxon>Bacteria</taxon>
        <taxon>Candidatus Azamiibacteriota</taxon>
    </lineage>
</organism>
<gene>
    <name evidence="1" type="ORF">A2W60_00380</name>
</gene>
<sequence>MRIHFFATKAHTENAKKIPQILKKAGCHVGFEFLETEKRLKQDIADEKKADAIIIEIAEEPSFLAFRIASVLNEKKPVLLLYSETSPVGDDLRSLASETMFRYLTIAAYNSKNLSEVLREYVKTLKKEKEAAARFNFILNSDLEKFLNWVPFGKKTAKSDFVRELIREAMEEDEEYRAFLKKKR</sequence>
<name>A0A1F5BFW6_9BACT</name>